<comment type="similarity">
    <text evidence="1">In the C-terminal section; belongs to the transpeptidase family.</text>
</comment>
<keyword evidence="19" id="KW-1185">Reference proteome</keyword>
<evidence type="ECO:0000256" key="12">
    <source>
        <dbReference type="ARBA" id="ARBA00034000"/>
    </source>
</evidence>
<evidence type="ECO:0000256" key="6">
    <source>
        <dbReference type="ARBA" id="ARBA00022679"/>
    </source>
</evidence>
<dbReference type="InterPro" id="IPR050396">
    <property type="entry name" value="Glycosyltr_51/Transpeptidase"/>
</dbReference>
<comment type="caution">
    <text evidence="18">The sequence shown here is derived from an EMBL/GenBank/DDBJ whole genome shotgun (WGS) entry which is preliminary data.</text>
</comment>
<dbReference type="Gene3D" id="3.40.710.10">
    <property type="entry name" value="DD-peptidase/beta-lactamase superfamily"/>
    <property type="match status" value="1"/>
</dbReference>
<dbReference type="Gene3D" id="1.10.3810.10">
    <property type="entry name" value="Biosynthetic peptidoglycan transglycosylase-like"/>
    <property type="match status" value="1"/>
</dbReference>
<dbReference type="GO" id="GO:0030288">
    <property type="term" value="C:outer membrane-bounded periplasmic space"/>
    <property type="evidence" value="ECO:0007669"/>
    <property type="project" value="TreeGrafter"/>
</dbReference>
<feature type="region of interest" description="Disordered" evidence="14">
    <location>
        <begin position="1"/>
        <end position="227"/>
    </location>
</feature>
<evidence type="ECO:0000259" key="17">
    <source>
        <dbReference type="Pfam" id="PF00912"/>
    </source>
</evidence>
<dbReference type="GO" id="GO:0008955">
    <property type="term" value="F:peptidoglycan glycosyltransferase activity"/>
    <property type="evidence" value="ECO:0007669"/>
    <property type="project" value="UniProtKB-EC"/>
</dbReference>
<feature type="compositionally biased region" description="Low complexity" evidence="14">
    <location>
        <begin position="183"/>
        <end position="192"/>
    </location>
</feature>
<feature type="compositionally biased region" description="Gly residues" evidence="14">
    <location>
        <begin position="912"/>
        <end position="925"/>
    </location>
</feature>
<feature type="domain" description="Penicillin-binding protein transpeptidase" evidence="16">
    <location>
        <begin position="553"/>
        <end position="797"/>
    </location>
</feature>
<keyword evidence="5" id="KW-0328">Glycosyltransferase</keyword>
<keyword evidence="4" id="KW-0645">Protease</keyword>
<gene>
    <name evidence="18" type="ORF">DFJ69_1215</name>
</gene>
<keyword evidence="15" id="KW-1133">Transmembrane helix</keyword>
<dbReference type="OrthoDB" id="7911552at2"/>
<evidence type="ECO:0000256" key="1">
    <source>
        <dbReference type="ARBA" id="ARBA00007090"/>
    </source>
</evidence>
<reference evidence="18 19" key="1">
    <citation type="submission" date="2018-08" db="EMBL/GenBank/DDBJ databases">
        <title>Sequencing the genomes of 1000 actinobacteria strains.</title>
        <authorList>
            <person name="Klenk H.-P."/>
        </authorList>
    </citation>
    <scope>NUCLEOTIDE SEQUENCE [LARGE SCALE GENOMIC DNA]</scope>
    <source>
        <strain evidence="18 19">DSM 43927</strain>
    </source>
</reference>
<keyword evidence="9" id="KW-0573">Peptidoglycan synthesis</keyword>
<dbReference type="AlphaFoldDB" id="A0A3D9STB0"/>
<keyword evidence="10" id="KW-0511">Multifunctional enzyme</keyword>
<sequence>MTSTGMGSDGMTPRGPEHLDASATEDPPAARAPDSPDPPGSPEPPTSAPAPDTAATDPTDLMTEHSPNDALAPDTADDLAERVERDEVTAEAAPSGTTATARDLPVVDNAEEPAETGADDETGADPVGPVGMASVTPTESTIGAPAGTPAGDPGVDGSTEGPGGTAVLETVGHETGEAESAKGDAAVGAAADDTGRGPDDGPDAAGEGPGKGAGAGVKAGRRWRRPRKERSRLARYTRRIVFGLLAFLGLLIAAFAVAYAFTPVPSPQEDATAQGPEFYYDDGKTLIAKIGVNRQKVELSEVPPHVRDAVIAAENRSFYEDPGVSVRGTIRAFWSTVSGEQLQGGSTITQQMVRNYYQGLGQERTVSRKLKEIMVSLKVGGQKDKEWILEQYLNTIFFGRDAYGIQAAAQAYYGKDVKDLTKAEAAYLAAAIQQPTPFGDPTGSHRSAAEERWRSVVTAMTQTGALSTAEAAAMTFPTPDKLKVTDVLKDQLGYMVRIAQKELRERRGYTEDQINRGGLKVTTTFDKKLMDAAKDAVEDNLPDDTGGKTLTGLVSIDPDTGRVVAFYGGRGYLEEQLSSSFGHWAQAGSGFKPIVLATALTEGKTLGSVVDGSSPQYYNGTPVRNSGGTSYGYVNLVTATQNSVNTGYVKLGQEIGLDKVTKMAEKLGIPRSQLTANGANTAPTFPLGVISVHTVQQAGVFATFAAEGVHRTPYVVKSVTELDGDRHQYTEKGKRAFSQQVARDATYAMTKVVESGTGTGAQLYDGRDVAGKTGTTDNGNALWFNGFIPQLATSVAIYRSDSPSKQVQIGGYSAFGGVLPAQIWRAYTSEAVNIKNLSAESFGPPSTYVYGGGGGGRTDRTPDSPTSPPRDTPTDPPQSPDPDPSDPGPDPGGPGDPGPSDPPPGGGPTGPPGGGGDGGGDGGGGNRERSVLPQQASTTAFGGRRD</sequence>
<evidence type="ECO:0000313" key="19">
    <source>
        <dbReference type="Proteomes" id="UP000256661"/>
    </source>
</evidence>
<dbReference type="PANTHER" id="PTHR32282">
    <property type="entry name" value="BINDING PROTEIN TRANSPEPTIDASE, PUTATIVE-RELATED"/>
    <property type="match status" value="1"/>
</dbReference>
<feature type="compositionally biased region" description="Acidic residues" evidence="14">
    <location>
        <begin position="109"/>
        <end position="123"/>
    </location>
</feature>
<dbReference type="InterPro" id="IPR001264">
    <property type="entry name" value="Glyco_trans_51"/>
</dbReference>
<accession>A0A3D9STB0</accession>
<evidence type="ECO:0000256" key="14">
    <source>
        <dbReference type="SAM" id="MobiDB-lite"/>
    </source>
</evidence>
<organism evidence="18 19">
    <name type="scientific">Thermomonospora umbrina</name>
    <dbReference type="NCBI Taxonomy" id="111806"/>
    <lineage>
        <taxon>Bacteria</taxon>
        <taxon>Bacillati</taxon>
        <taxon>Actinomycetota</taxon>
        <taxon>Actinomycetes</taxon>
        <taxon>Streptosporangiales</taxon>
        <taxon>Thermomonosporaceae</taxon>
        <taxon>Thermomonospora</taxon>
    </lineage>
</organism>
<evidence type="ECO:0000259" key="16">
    <source>
        <dbReference type="Pfam" id="PF00905"/>
    </source>
</evidence>
<feature type="compositionally biased region" description="Gly residues" evidence="14">
    <location>
        <begin position="207"/>
        <end position="217"/>
    </location>
</feature>
<comment type="similarity">
    <text evidence="2">In the N-terminal section; belongs to the glycosyltransferase 51 family.</text>
</comment>
<feature type="domain" description="Glycosyl transferase family 51" evidence="17">
    <location>
        <begin position="287"/>
        <end position="460"/>
    </location>
</feature>
<evidence type="ECO:0000313" key="18">
    <source>
        <dbReference type="EMBL" id="REE95804.1"/>
    </source>
</evidence>
<dbReference type="PANTHER" id="PTHR32282:SF34">
    <property type="entry name" value="PENICILLIN-BINDING PROTEIN 1A"/>
    <property type="match status" value="1"/>
</dbReference>
<keyword evidence="3 18" id="KW-0121">Carboxypeptidase</keyword>
<comment type="catalytic activity">
    <reaction evidence="13">
        <text>[GlcNAc-(1-&gt;4)-Mur2Ac(oyl-L-Ala-gamma-D-Glu-L-Lys-D-Ala-D-Ala)](n)-di-trans,octa-cis-undecaprenyl diphosphate + beta-D-GlcNAc-(1-&gt;4)-Mur2Ac(oyl-L-Ala-gamma-D-Glu-L-Lys-D-Ala-D-Ala)-di-trans,octa-cis-undecaprenyl diphosphate = [GlcNAc-(1-&gt;4)-Mur2Ac(oyl-L-Ala-gamma-D-Glu-L-Lys-D-Ala-D-Ala)](n+1)-di-trans,octa-cis-undecaprenyl diphosphate + di-trans,octa-cis-undecaprenyl diphosphate + H(+)</text>
        <dbReference type="Rhea" id="RHEA:23708"/>
        <dbReference type="Rhea" id="RHEA-COMP:9602"/>
        <dbReference type="Rhea" id="RHEA-COMP:9603"/>
        <dbReference type="ChEBI" id="CHEBI:15378"/>
        <dbReference type="ChEBI" id="CHEBI:58405"/>
        <dbReference type="ChEBI" id="CHEBI:60033"/>
        <dbReference type="ChEBI" id="CHEBI:78435"/>
        <dbReference type="EC" id="2.4.99.28"/>
    </reaction>
</comment>
<dbReference type="InterPro" id="IPR023346">
    <property type="entry name" value="Lysozyme-like_dom_sf"/>
</dbReference>
<feature type="compositionally biased region" description="Pro residues" evidence="14">
    <location>
        <begin position="35"/>
        <end position="48"/>
    </location>
</feature>
<name>A0A3D9STB0_9ACTN</name>
<feature type="compositionally biased region" description="Pro residues" evidence="14">
    <location>
        <begin position="865"/>
        <end position="911"/>
    </location>
</feature>
<feature type="compositionally biased region" description="Low complexity" evidence="14">
    <location>
        <begin position="49"/>
        <end position="60"/>
    </location>
</feature>
<dbReference type="GO" id="GO:0009002">
    <property type="term" value="F:serine-type D-Ala-D-Ala carboxypeptidase activity"/>
    <property type="evidence" value="ECO:0007669"/>
    <property type="project" value="UniProtKB-EC"/>
</dbReference>
<dbReference type="GO" id="GO:0071555">
    <property type="term" value="P:cell wall organization"/>
    <property type="evidence" value="ECO:0007669"/>
    <property type="project" value="UniProtKB-KW"/>
</dbReference>
<evidence type="ECO:0000256" key="11">
    <source>
        <dbReference type="ARBA" id="ARBA00023316"/>
    </source>
</evidence>
<dbReference type="RefSeq" id="WP_147312218.1">
    <property type="nucleotide sequence ID" value="NZ_QTTT01000001.1"/>
</dbReference>
<feature type="compositionally biased region" description="Low complexity" evidence="14">
    <location>
        <begin position="143"/>
        <end position="157"/>
    </location>
</feature>
<evidence type="ECO:0000256" key="10">
    <source>
        <dbReference type="ARBA" id="ARBA00023268"/>
    </source>
</evidence>
<evidence type="ECO:0000256" key="3">
    <source>
        <dbReference type="ARBA" id="ARBA00022645"/>
    </source>
</evidence>
<evidence type="ECO:0000256" key="13">
    <source>
        <dbReference type="ARBA" id="ARBA00049902"/>
    </source>
</evidence>
<dbReference type="Pfam" id="PF00905">
    <property type="entry name" value="Transpeptidase"/>
    <property type="match status" value="1"/>
</dbReference>
<dbReference type="SUPFAM" id="SSF56601">
    <property type="entry name" value="beta-lactamase/transpeptidase-like"/>
    <property type="match status" value="1"/>
</dbReference>
<feature type="region of interest" description="Disordered" evidence="14">
    <location>
        <begin position="839"/>
        <end position="946"/>
    </location>
</feature>
<dbReference type="InterPro" id="IPR036950">
    <property type="entry name" value="PBP_transglycosylase"/>
</dbReference>
<dbReference type="InterPro" id="IPR012338">
    <property type="entry name" value="Beta-lactam/transpept-like"/>
</dbReference>
<evidence type="ECO:0000256" key="15">
    <source>
        <dbReference type="SAM" id="Phobius"/>
    </source>
</evidence>
<dbReference type="GO" id="GO:0008360">
    <property type="term" value="P:regulation of cell shape"/>
    <property type="evidence" value="ECO:0007669"/>
    <property type="project" value="UniProtKB-KW"/>
</dbReference>
<feature type="compositionally biased region" description="Basic and acidic residues" evidence="14">
    <location>
        <begin position="79"/>
        <end position="88"/>
    </location>
</feature>
<dbReference type="Pfam" id="PF00912">
    <property type="entry name" value="Transgly"/>
    <property type="match status" value="1"/>
</dbReference>
<dbReference type="GO" id="GO:0008658">
    <property type="term" value="F:penicillin binding"/>
    <property type="evidence" value="ECO:0007669"/>
    <property type="project" value="InterPro"/>
</dbReference>
<feature type="compositionally biased region" description="Basic and acidic residues" evidence="14">
    <location>
        <begin position="171"/>
        <end position="182"/>
    </location>
</feature>
<comment type="catalytic activity">
    <reaction evidence="12">
        <text>Preferential cleavage: (Ac)2-L-Lys-D-Ala-|-D-Ala. Also transpeptidation of peptidyl-alanyl moieties that are N-acyl substituents of D-alanine.</text>
        <dbReference type="EC" id="3.4.16.4"/>
    </reaction>
</comment>
<proteinExistence type="inferred from homology"/>
<evidence type="ECO:0000256" key="5">
    <source>
        <dbReference type="ARBA" id="ARBA00022676"/>
    </source>
</evidence>
<dbReference type="GO" id="GO:0009252">
    <property type="term" value="P:peptidoglycan biosynthetic process"/>
    <property type="evidence" value="ECO:0007669"/>
    <property type="project" value="UniProtKB-KW"/>
</dbReference>
<keyword evidence="7" id="KW-0378">Hydrolase</keyword>
<evidence type="ECO:0000256" key="9">
    <source>
        <dbReference type="ARBA" id="ARBA00022984"/>
    </source>
</evidence>
<keyword evidence="15" id="KW-0812">Transmembrane</keyword>
<dbReference type="GO" id="GO:0006508">
    <property type="term" value="P:proteolysis"/>
    <property type="evidence" value="ECO:0007669"/>
    <property type="project" value="UniProtKB-KW"/>
</dbReference>
<dbReference type="SUPFAM" id="SSF53955">
    <property type="entry name" value="Lysozyme-like"/>
    <property type="match status" value="1"/>
</dbReference>
<keyword evidence="11" id="KW-0961">Cell wall biogenesis/degradation</keyword>
<keyword evidence="15" id="KW-0472">Membrane</keyword>
<dbReference type="Proteomes" id="UP000256661">
    <property type="component" value="Unassembled WGS sequence"/>
</dbReference>
<protein>
    <submittedName>
        <fullName evidence="18">Membrane peptidoglycan carboxypeptidase</fullName>
    </submittedName>
</protein>
<evidence type="ECO:0000256" key="2">
    <source>
        <dbReference type="ARBA" id="ARBA00007739"/>
    </source>
</evidence>
<feature type="transmembrane region" description="Helical" evidence="15">
    <location>
        <begin position="240"/>
        <end position="261"/>
    </location>
</feature>
<dbReference type="EMBL" id="QTTT01000001">
    <property type="protein sequence ID" value="REE95804.1"/>
    <property type="molecule type" value="Genomic_DNA"/>
</dbReference>
<keyword evidence="8" id="KW-0133">Cell shape</keyword>
<evidence type="ECO:0000256" key="4">
    <source>
        <dbReference type="ARBA" id="ARBA00022670"/>
    </source>
</evidence>
<dbReference type="InterPro" id="IPR001460">
    <property type="entry name" value="PCN-bd_Tpept"/>
</dbReference>
<evidence type="ECO:0000256" key="7">
    <source>
        <dbReference type="ARBA" id="ARBA00022801"/>
    </source>
</evidence>
<keyword evidence="6" id="KW-0808">Transferase</keyword>
<evidence type="ECO:0000256" key="8">
    <source>
        <dbReference type="ARBA" id="ARBA00022960"/>
    </source>
</evidence>
<dbReference type="FunFam" id="1.10.3810.10:FF:000001">
    <property type="entry name" value="Penicillin-binding protein 1A"/>
    <property type="match status" value="1"/>
</dbReference>